<dbReference type="SUPFAM" id="SSF109854">
    <property type="entry name" value="DinB/YfiT-like putative metalloenzymes"/>
    <property type="match status" value="1"/>
</dbReference>
<dbReference type="RefSeq" id="WP_380895638.1">
    <property type="nucleotide sequence ID" value="NZ_JBHTKY010000009.1"/>
</dbReference>
<evidence type="ECO:0000313" key="2">
    <source>
        <dbReference type="Proteomes" id="UP001597205"/>
    </source>
</evidence>
<dbReference type="Gene3D" id="1.20.120.450">
    <property type="entry name" value="dinb family like domain"/>
    <property type="match status" value="1"/>
</dbReference>
<accession>A0ABW3RLF7</accession>
<dbReference type="Proteomes" id="UP001597205">
    <property type="component" value="Unassembled WGS sequence"/>
</dbReference>
<dbReference type="Pfam" id="PF07609">
    <property type="entry name" value="DUF1572"/>
    <property type="match status" value="1"/>
</dbReference>
<evidence type="ECO:0000313" key="1">
    <source>
        <dbReference type="EMBL" id="MFD1165537.1"/>
    </source>
</evidence>
<reference evidence="2" key="1">
    <citation type="journal article" date="2019" name="Int. J. Syst. Evol. Microbiol.">
        <title>The Global Catalogue of Microorganisms (GCM) 10K type strain sequencing project: providing services to taxonomists for standard genome sequencing and annotation.</title>
        <authorList>
            <consortium name="The Broad Institute Genomics Platform"/>
            <consortium name="The Broad Institute Genome Sequencing Center for Infectious Disease"/>
            <person name="Wu L."/>
            <person name="Ma J."/>
        </authorList>
    </citation>
    <scope>NUCLEOTIDE SEQUENCE [LARGE SCALE GENOMIC DNA]</scope>
    <source>
        <strain evidence="2">CCUG 52468</strain>
    </source>
</reference>
<dbReference type="InterPro" id="IPR011466">
    <property type="entry name" value="DUF1572"/>
</dbReference>
<dbReference type="EMBL" id="JBHTKY010000009">
    <property type="protein sequence ID" value="MFD1165537.1"/>
    <property type="molecule type" value="Genomic_DNA"/>
</dbReference>
<name>A0ABW3RLF7_9SPHI</name>
<comment type="caution">
    <text evidence="1">The sequence shown here is derived from an EMBL/GenBank/DDBJ whole genome shotgun (WGS) entry which is preliminary data.</text>
</comment>
<proteinExistence type="predicted"/>
<gene>
    <name evidence="1" type="ORF">ACFQ2C_07980</name>
</gene>
<protein>
    <submittedName>
        <fullName evidence="1">DinB family protein</fullName>
    </submittedName>
</protein>
<dbReference type="InterPro" id="IPR034660">
    <property type="entry name" value="DinB/YfiT-like"/>
</dbReference>
<organism evidence="1 2">
    <name type="scientific">Sphingobacterium daejeonense</name>
    <dbReference type="NCBI Taxonomy" id="371142"/>
    <lineage>
        <taxon>Bacteria</taxon>
        <taxon>Pseudomonadati</taxon>
        <taxon>Bacteroidota</taxon>
        <taxon>Sphingobacteriia</taxon>
        <taxon>Sphingobacteriales</taxon>
        <taxon>Sphingobacteriaceae</taxon>
        <taxon>Sphingobacterium</taxon>
    </lineage>
</organism>
<sequence length="159" mass="18390">MSNPTLISTLKTIFERDLNKLRTEIESYTDEEKLWIIEGSIANSAGNLCLHLIGNLNTYIAGELVKSGYIRDRDAEFSLKNIPKSELLNKIESTKQVVLDSLDKISVEDLEKEYPIEVFERRTTVSFFLIHLATHLNYHLGQINYHRRLTNHTYGSQNY</sequence>
<keyword evidence="2" id="KW-1185">Reference proteome</keyword>